<evidence type="ECO:0008006" key="3">
    <source>
        <dbReference type="Google" id="ProtNLM"/>
    </source>
</evidence>
<evidence type="ECO:0000313" key="2">
    <source>
        <dbReference type="Proteomes" id="UP000515297"/>
    </source>
</evidence>
<dbReference type="EMBL" id="CP060053">
    <property type="protein sequence ID" value="QNE07285.1"/>
    <property type="molecule type" value="Genomic_DNA"/>
</dbReference>
<accession>A0A7G6VZX0</accession>
<proteinExistence type="predicted"/>
<name>A0A7G6VZX0_9SPHN</name>
<geneLocation type="plasmid" evidence="1 2">
    <name>plas1</name>
</geneLocation>
<keyword evidence="1" id="KW-0614">Plasmid</keyword>
<evidence type="ECO:0000313" key="1">
    <source>
        <dbReference type="EMBL" id="QNE07285.1"/>
    </source>
</evidence>
<gene>
    <name evidence="1" type="ORF">H4O24_15335</name>
</gene>
<dbReference type="AlphaFoldDB" id="A0A7G6VZX0"/>
<dbReference type="SUPFAM" id="SSF81901">
    <property type="entry name" value="HCP-like"/>
    <property type="match status" value="1"/>
</dbReference>
<dbReference type="InterPro" id="IPR011990">
    <property type="entry name" value="TPR-like_helical_dom_sf"/>
</dbReference>
<reference evidence="1 2" key="1">
    <citation type="submission" date="2020-08" db="EMBL/GenBank/DDBJ databases">
        <authorList>
            <person name="Liu G."/>
            <person name="Sun C."/>
        </authorList>
    </citation>
    <scope>NUCLEOTIDE SEQUENCE [LARGE SCALE GENOMIC DNA]</scope>
    <source>
        <strain evidence="1 2">OT19</strain>
        <plasmid evidence="1 2">plas1</plasmid>
    </source>
</reference>
<organism evidence="1 2">
    <name type="scientific">Croceicoccus marinus</name>
    <dbReference type="NCBI Taxonomy" id="450378"/>
    <lineage>
        <taxon>Bacteria</taxon>
        <taxon>Pseudomonadati</taxon>
        <taxon>Pseudomonadota</taxon>
        <taxon>Alphaproteobacteria</taxon>
        <taxon>Sphingomonadales</taxon>
        <taxon>Erythrobacteraceae</taxon>
        <taxon>Croceicoccus</taxon>
    </lineage>
</organism>
<sequence>MTATHQQASAMTASGARGRRFAAFPHAAVLLLAPVAVVGAAVMLEGTTAEFREIAPTNVDIRPSVLSGPMLGPADYSAMIKDAERRIALGEERVSRGQGEWLWAETLAAGLLARFDLAADYADLARAQQILADAQALAPRGSGPSLRRASSAMKAHDLALAERQLAVFMGQAVPPSRSDRGEVMAMRGDIAFYRGDQALADQLYRRAGENDPAGDQSWRQAVLALSRAEYDHAIMSFAQMAGPRATPFTRARLALRIGASESARGNWGRALVFYKAADGFFPGYWLTRAHLAEAHALNGDMAGALSLMTEAAELSDAPEAMDALAMMYRSRGERTQSRAWAERAGAIWQQRMQQAPDAAAAHAAEHELVFGSPERAMALARRNLDARPYGEARLLYANTLMAVGEIETARAELAAAERGGWRSAPLYAAMADVEAMAGDAEAAAKAREQALAINPRIFTPEARLAWLGHG</sequence>
<dbReference type="Gene3D" id="1.25.40.10">
    <property type="entry name" value="Tetratricopeptide repeat domain"/>
    <property type="match status" value="1"/>
</dbReference>
<protein>
    <recommendedName>
        <fullName evidence="3">Tetratricopeptide repeat protein</fullName>
    </recommendedName>
</protein>
<dbReference type="Proteomes" id="UP000515297">
    <property type="component" value="Plasmid plas1"/>
</dbReference>
<dbReference type="RefSeq" id="WP_185885991.1">
    <property type="nucleotide sequence ID" value="NZ_CP060053.1"/>
</dbReference>